<name>A0ABW9RN59_9BACT</name>
<dbReference type="Proteomes" id="UP000798808">
    <property type="component" value="Unassembled WGS sequence"/>
</dbReference>
<protein>
    <recommendedName>
        <fullName evidence="3">RHS repeat protein</fullName>
    </recommendedName>
</protein>
<organism evidence="1 2">
    <name type="scientific">Fulvivirga kasyanovii</name>
    <dbReference type="NCBI Taxonomy" id="396812"/>
    <lineage>
        <taxon>Bacteria</taxon>
        <taxon>Pseudomonadati</taxon>
        <taxon>Bacteroidota</taxon>
        <taxon>Cytophagia</taxon>
        <taxon>Cytophagales</taxon>
        <taxon>Fulvivirgaceae</taxon>
        <taxon>Fulvivirga</taxon>
    </lineage>
</organism>
<sequence length="318" mass="36397">MKYAIFLEGTEISEGLTDTTFTLSDLTYEQEYSGKVVAEDSVGATVEQAFSFTTGFMFLKSHEVAGSEYFLEYDEDGMLVNVENSGSATNQVLRNGNEQVIKLGASSFTYNSGGLIKSVDDGNGEGLMQYDSQDRLIKMSATYNITPTYKVRVIRDHTYNAQDQLVQVLEEVYDFYYENYTYTRIELEYDSKGNVVREESASSSDGETYGTPTVTTYTYDTSKNPWYTVLTEQTNLQPLYVESNNLLNSTLSMGNSVVYRSQWTSRNNIKSSRTEYAGDYHQREYTYTYNEEGYPLTLQVDVSSSGYEPYTYYQRWYY</sequence>
<proteinExistence type="predicted"/>
<comment type="caution">
    <text evidence="1">The sequence shown here is derived from an EMBL/GenBank/DDBJ whole genome shotgun (WGS) entry which is preliminary data.</text>
</comment>
<gene>
    <name evidence="1" type="ORF">E1163_09765</name>
</gene>
<accession>A0ABW9RN59</accession>
<evidence type="ECO:0000313" key="1">
    <source>
        <dbReference type="EMBL" id="MTI25227.1"/>
    </source>
</evidence>
<dbReference type="EMBL" id="SMLW01000496">
    <property type="protein sequence ID" value="MTI25227.1"/>
    <property type="molecule type" value="Genomic_DNA"/>
</dbReference>
<keyword evidence="2" id="KW-1185">Reference proteome</keyword>
<evidence type="ECO:0000313" key="2">
    <source>
        <dbReference type="Proteomes" id="UP000798808"/>
    </source>
</evidence>
<reference evidence="1 2" key="1">
    <citation type="submission" date="2019-02" db="EMBL/GenBank/DDBJ databases">
        <authorList>
            <person name="Goldberg S.R."/>
            <person name="Haltli B.A."/>
            <person name="Correa H."/>
            <person name="Russell K.G."/>
        </authorList>
    </citation>
    <scope>NUCLEOTIDE SEQUENCE [LARGE SCALE GENOMIC DNA]</scope>
    <source>
        <strain evidence="1 2">JCM 16186</strain>
    </source>
</reference>
<evidence type="ECO:0008006" key="3">
    <source>
        <dbReference type="Google" id="ProtNLM"/>
    </source>
</evidence>